<evidence type="ECO:0000313" key="3">
    <source>
        <dbReference type="Proteomes" id="UP001494902"/>
    </source>
</evidence>
<name>A0ABV1KD02_9PSEU</name>
<dbReference type="PANTHER" id="PTHR48100">
    <property type="entry name" value="BROAD-SPECIFICITY PHOSPHATASE YOR283W-RELATED"/>
    <property type="match status" value="1"/>
</dbReference>
<dbReference type="Proteomes" id="UP001494902">
    <property type="component" value="Unassembled WGS sequence"/>
</dbReference>
<dbReference type="SUPFAM" id="SSF53254">
    <property type="entry name" value="Phosphoglycerate mutase-like"/>
    <property type="match status" value="1"/>
</dbReference>
<dbReference type="InterPro" id="IPR050275">
    <property type="entry name" value="PGM_Phosphatase"/>
</dbReference>
<keyword evidence="2" id="KW-0378">Hydrolase</keyword>
<dbReference type="SMART" id="SM00855">
    <property type="entry name" value="PGAM"/>
    <property type="match status" value="1"/>
</dbReference>
<dbReference type="GO" id="GO:0016787">
    <property type="term" value="F:hydrolase activity"/>
    <property type="evidence" value="ECO:0007669"/>
    <property type="project" value="UniProtKB-KW"/>
</dbReference>
<dbReference type="Pfam" id="PF00300">
    <property type="entry name" value="His_Phos_1"/>
    <property type="match status" value="1"/>
</dbReference>
<dbReference type="PANTHER" id="PTHR48100:SF1">
    <property type="entry name" value="HISTIDINE PHOSPHATASE FAMILY PROTEIN-RELATED"/>
    <property type="match status" value="1"/>
</dbReference>
<sequence length="206" mass="22083">MQLVLIRHALPKRVDPGPVTDHTDHPPAPADPALTPQGRAQAERLVGALAGEPVDALYTSTMRRAVQTAEPLAAARGLTPVPRPDLREFDDGRPEYVPVDQLAEADPDTWRRMRDGHLPGHVDAAAFTDRVCAGLEEIVGAHPGRSTVVVVAHAGVVNAYLATVLGTARPLPFPLDHVGVSRLVCARDGMRRVRTVNETGHVADLL</sequence>
<protein>
    <submittedName>
        <fullName evidence="2">Histidine phosphatase family protein</fullName>
        <ecNumber evidence="2">3.1.3.-</ecNumber>
    </submittedName>
</protein>
<accession>A0ABV1KD02</accession>
<evidence type="ECO:0000313" key="2">
    <source>
        <dbReference type="EMBL" id="MEQ3552344.1"/>
    </source>
</evidence>
<proteinExistence type="predicted"/>
<feature type="region of interest" description="Disordered" evidence="1">
    <location>
        <begin position="10"/>
        <end position="35"/>
    </location>
</feature>
<reference evidence="2 3" key="1">
    <citation type="submission" date="2024-03" db="EMBL/GenBank/DDBJ databases">
        <title>Draft genome sequence of Pseudonocardia nematodicida JCM 31783.</title>
        <authorList>
            <person name="Butdee W."/>
            <person name="Duangmal K."/>
        </authorList>
    </citation>
    <scope>NUCLEOTIDE SEQUENCE [LARGE SCALE GENOMIC DNA]</scope>
    <source>
        <strain evidence="2 3">JCM 31783</strain>
    </source>
</reference>
<dbReference type="EMBL" id="JBEDNQ010000007">
    <property type="protein sequence ID" value="MEQ3552344.1"/>
    <property type="molecule type" value="Genomic_DNA"/>
</dbReference>
<organism evidence="2 3">
    <name type="scientific">Pseudonocardia nematodicida</name>
    <dbReference type="NCBI Taxonomy" id="1206997"/>
    <lineage>
        <taxon>Bacteria</taxon>
        <taxon>Bacillati</taxon>
        <taxon>Actinomycetota</taxon>
        <taxon>Actinomycetes</taxon>
        <taxon>Pseudonocardiales</taxon>
        <taxon>Pseudonocardiaceae</taxon>
        <taxon>Pseudonocardia</taxon>
    </lineage>
</organism>
<dbReference type="InterPro" id="IPR013078">
    <property type="entry name" value="His_Pase_superF_clade-1"/>
</dbReference>
<dbReference type="InterPro" id="IPR029033">
    <property type="entry name" value="His_PPase_superfam"/>
</dbReference>
<comment type="caution">
    <text evidence="2">The sequence shown here is derived from an EMBL/GenBank/DDBJ whole genome shotgun (WGS) entry which is preliminary data.</text>
</comment>
<gene>
    <name evidence="2" type="ORF">WIS52_17865</name>
</gene>
<dbReference type="CDD" id="cd07067">
    <property type="entry name" value="HP_PGM_like"/>
    <property type="match status" value="1"/>
</dbReference>
<dbReference type="RefSeq" id="WP_349299411.1">
    <property type="nucleotide sequence ID" value="NZ_JBEDNQ010000007.1"/>
</dbReference>
<dbReference type="Gene3D" id="3.40.50.1240">
    <property type="entry name" value="Phosphoglycerate mutase-like"/>
    <property type="match status" value="1"/>
</dbReference>
<keyword evidence="3" id="KW-1185">Reference proteome</keyword>
<dbReference type="EC" id="3.1.3.-" evidence="2"/>
<evidence type="ECO:0000256" key="1">
    <source>
        <dbReference type="SAM" id="MobiDB-lite"/>
    </source>
</evidence>